<dbReference type="EMBL" id="HBGG01024904">
    <property type="protein sequence ID" value="CAD9210668.1"/>
    <property type="molecule type" value="Transcribed_RNA"/>
</dbReference>
<dbReference type="GO" id="GO:0030488">
    <property type="term" value="P:tRNA methylation"/>
    <property type="evidence" value="ECO:0007669"/>
    <property type="project" value="TreeGrafter"/>
</dbReference>
<dbReference type="CDD" id="cd00882">
    <property type="entry name" value="Ras_like_GTPase"/>
    <property type="match status" value="1"/>
</dbReference>
<dbReference type="PANTHER" id="PTHR42714">
    <property type="entry name" value="TRNA MODIFICATION GTPASE GTPBP3"/>
    <property type="match status" value="1"/>
</dbReference>
<sequence length="206" mass="21798">MADVLLVVLDASAVLGVRSDLHNDGGSYLAALTHRLSSEGLLNGHSLPLIVVLNKMDLLSAEKVDSSQSAFSQDTADHSSESGAAVQQLLGKSTAFGNSSSAIVMQLSCKTGKGADAVVRRLQSLAESLCGSRSGAETAPLITRHRHRELLKACVSALLRYEDSWDELELAAEELRSAARDLGSITGAIETEEVLEAIFSEFCIGK</sequence>
<dbReference type="SUPFAM" id="SSF52540">
    <property type="entry name" value="P-loop containing nucleoside triphosphate hydrolases"/>
    <property type="match status" value="1"/>
</dbReference>
<dbReference type="GO" id="GO:0005737">
    <property type="term" value="C:cytoplasm"/>
    <property type="evidence" value="ECO:0007669"/>
    <property type="project" value="TreeGrafter"/>
</dbReference>
<dbReference type="GO" id="GO:0002098">
    <property type="term" value="P:tRNA wobble uridine modification"/>
    <property type="evidence" value="ECO:0007669"/>
    <property type="project" value="TreeGrafter"/>
</dbReference>
<dbReference type="Gene3D" id="3.40.50.300">
    <property type="entry name" value="P-loop containing nucleotide triphosphate hydrolases"/>
    <property type="match status" value="1"/>
</dbReference>
<dbReference type="InterPro" id="IPR025867">
    <property type="entry name" value="MnmE_helical"/>
</dbReference>
<organism evidence="2">
    <name type="scientific">Tetraselmis chuii</name>
    <dbReference type="NCBI Taxonomy" id="63592"/>
    <lineage>
        <taxon>Eukaryota</taxon>
        <taxon>Viridiplantae</taxon>
        <taxon>Chlorophyta</taxon>
        <taxon>core chlorophytes</taxon>
        <taxon>Chlorodendrophyceae</taxon>
        <taxon>Chlorodendrales</taxon>
        <taxon>Chlorodendraceae</taxon>
        <taxon>Tetraselmis</taxon>
    </lineage>
</organism>
<dbReference type="PANTHER" id="PTHR42714:SF2">
    <property type="entry name" value="TRNA MODIFICATION GTPASE GTPBP3, MITOCHONDRIAL"/>
    <property type="match status" value="1"/>
</dbReference>
<gene>
    <name evidence="2" type="ORF">TCHU04912_LOCUS12907</name>
</gene>
<feature type="domain" description="MnmE helical" evidence="1">
    <location>
        <begin position="97"/>
        <end position="203"/>
    </location>
</feature>
<protein>
    <recommendedName>
        <fullName evidence="1">MnmE helical domain-containing protein</fullName>
    </recommendedName>
</protein>
<dbReference type="InterPro" id="IPR027417">
    <property type="entry name" value="P-loop_NTPase"/>
</dbReference>
<dbReference type="SUPFAM" id="SSF116878">
    <property type="entry name" value="TrmE connector domain"/>
    <property type="match status" value="1"/>
</dbReference>
<proteinExistence type="predicted"/>
<evidence type="ECO:0000259" key="1">
    <source>
        <dbReference type="Pfam" id="PF12631"/>
    </source>
</evidence>
<dbReference type="Pfam" id="PF12631">
    <property type="entry name" value="MnmE_helical"/>
    <property type="match status" value="1"/>
</dbReference>
<dbReference type="Gene3D" id="1.20.120.430">
    <property type="entry name" value="tRNA modification GTPase MnmE domain 2"/>
    <property type="match status" value="1"/>
</dbReference>
<dbReference type="AlphaFoldDB" id="A0A7S1SWQ7"/>
<accession>A0A7S1SWQ7</accession>
<name>A0A7S1SWQ7_9CHLO</name>
<evidence type="ECO:0000313" key="2">
    <source>
        <dbReference type="EMBL" id="CAD9210668.1"/>
    </source>
</evidence>
<dbReference type="InterPro" id="IPR027368">
    <property type="entry name" value="MnmE_dom2"/>
</dbReference>
<reference evidence="2" key="1">
    <citation type="submission" date="2021-01" db="EMBL/GenBank/DDBJ databases">
        <authorList>
            <person name="Corre E."/>
            <person name="Pelletier E."/>
            <person name="Niang G."/>
            <person name="Scheremetjew M."/>
            <person name="Finn R."/>
            <person name="Kale V."/>
            <person name="Holt S."/>
            <person name="Cochrane G."/>
            <person name="Meng A."/>
            <person name="Brown T."/>
            <person name="Cohen L."/>
        </authorList>
    </citation>
    <scope>NUCLEOTIDE SEQUENCE</scope>
    <source>
        <strain evidence="2">PLY429</strain>
    </source>
</reference>